<keyword evidence="4" id="KW-0704">Schiff base</keyword>
<dbReference type="GO" id="GO:0003855">
    <property type="term" value="F:3-dehydroquinate dehydratase activity"/>
    <property type="evidence" value="ECO:0007669"/>
    <property type="project" value="UniProtKB-EC"/>
</dbReference>
<dbReference type="Proteomes" id="UP000332594">
    <property type="component" value="Unassembled WGS sequence"/>
</dbReference>
<dbReference type="Pfam" id="PF01487">
    <property type="entry name" value="DHquinase_I"/>
    <property type="match status" value="1"/>
</dbReference>
<dbReference type="NCBIfam" id="TIGR01093">
    <property type="entry name" value="aroD"/>
    <property type="match status" value="1"/>
</dbReference>
<dbReference type="EC" id="4.2.1.10" evidence="2"/>
<name>A0A485B316_RAOTE</name>
<dbReference type="GO" id="GO:0046279">
    <property type="term" value="P:3,4-dihydroxybenzoate biosynthetic process"/>
    <property type="evidence" value="ECO:0007669"/>
    <property type="project" value="TreeGrafter"/>
</dbReference>
<evidence type="ECO:0000256" key="1">
    <source>
        <dbReference type="ARBA" id="ARBA00001864"/>
    </source>
</evidence>
<reference evidence="6 7" key="1">
    <citation type="submission" date="2019-03" db="EMBL/GenBank/DDBJ databases">
        <authorList>
            <consortium name="Pathogen Informatics"/>
        </authorList>
    </citation>
    <scope>NUCLEOTIDE SEQUENCE [LARGE SCALE GENOMIC DNA]</scope>
    <source>
        <strain evidence="6 7">NCTC13038</strain>
    </source>
</reference>
<sequence>MIDIELFNDETQIRTLIDDAHAAGVKTIVSNHDFQKTPPEEEIIRRLCRMQELGADLPKIAVMPQSPQDVLTLLSATLAMKEKHATGPIVTMSMGKMGGISRVTGRLFGSAMTFGSAGQASAPGQIAIRQLRETIDILS</sequence>
<keyword evidence="3 6" id="KW-0456">Lyase</keyword>
<organism evidence="6 7">
    <name type="scientific">Raoultella terrigena</name>
    <name type="common">Klebsiella terrigena</name>
    <dbReference type="NCBI Taxonomy" id="577"/>
    <lineage>
        <taxon>Bacteria</taxon>
        <taxon>Pseudomonadati</taxon>
        <taxon>Pseudomonadota</taxon>
        <taxon>Gammaproteobacteria</taxon>
        <taxon>Enterobacterales</taxon>
        <taxon>Enterobacteriaceae</taxon>
        <taxon>Klebsiella/Raoultella group</taxon>
        <taxon>Raoultella</taxon>
    </lineage>
</organism>
<evidence type="ECO:0000256" key="2">
    <source>
        <dbReference type="ARBA" id="ARBA00012060"/>
    </source>
</evidence>
<evidence type="ECO:0000256" key="3">
    <source>
        <dbReference type="ARBA" id="ARBA00023239"/>
    </source>
</evidence>
<dbReference type="PANTHER" id="PTHR43699:SF1">
    <property type="entry name" value="3-DEHYDROQUINATE DEHYDRATASE"/>
    <property type="match status" value="1"/>
</dbReference>
<protein>
    <recommendedName>
        <fullName evidence="2">3-dehydroquinate dehydratase</fullName>
        <ecNumber evidence="2">4.2.1.10</ecNumber>
    </recommendedName>
    <alternativeName>
        <fullName evidence="5">Type I dehydroquinase</fullName>
    </alternativeName>
</protein>
<dbReference type="FunFam" id="3.20.20.70:FF:000047">
    <property type="entry name" value="3-dehydroquinate dehydratase"/>
    <property type="match status" value="1"/>
</dbReference>
<comment type="catalytic activity">
    <reaction evidence="1">
        <text>3-dehydroquinate = 3-dehydroshikimate + H2O</text>
        <dbReference type="Rhea" id="RHEA:21096"/>
        <dbReference type="ChEBI" id="CHEBI:15377"/>
        <dbReference type="ChEBI" id="CHEBI:16630"/>
        <dbReference type="ChEBI" id="CHEBI:32364"/>
        <dbReference type="EC" id="4.2.1.10"/>
    </reaction>
</comment>
<evidence type="ECO:0000256" key="4">
    <source>
        <dbReference type="ARBA" id="ARBA00023270"/>
    </source>
</evidence>
<dbReference type="EMBL" id="CAADJG010000002">
    <property type="protein sequence ID" value="VFS65898.1"/>
    <property type="molecule type" value="Genomic_DNA"/>
</dbReference>
<accession>A0A485B316</accession>
<dbReference type="AlphaFoldDB" id="A0A485B316"/>
<dbReference type="CDD" id="cd00502">
    <property type="entry name" value="DHQase_I"/>
    <property type="match status" value="1"/>
</dbReference>
<evidence type="ECO:0000256" key="5">
    <source>
        <dbReference type="ARBA" id="ARBA00075291"/>
    </source>
</evidence>
<proteinExistence type="predicted"/>
<dbReference type="Gene3D" id="3.20.20.70">
    <property type="entry name" value="Aldolase class I"/>
    <property type="match status" value="1"/>
</dbReference>
<dbReference type="InterPro" id="IPR001381">
    <property type="entry name" value="DHquinase_I"/>
</dbReference>
<evidence type="ECO:0000313" key="7">
    <source>
        <dbReference type="Proteomes" id="UP000332594"/>
    </source>
</evidence>
<dbReference type="InterPro" id="IPR050146">
    <property type="entry name" value="Type-I_3-dehydroquinase"/>
</dbReference>
<dbReference type="PANTHER" id="PTHR43699">
    <property type="entry name" value="3-DEHYDROQUINATE DEHYDRATASE"/>
    <property type="match status" value="1"/>
</dbReference>
<dbReference type="InterPro" id="IPR013785">
    <property type="entry name" value="Aldolase_TIM"/>
</dbReference>
<gene>
    <name evidence="6" type="primary">aroD_1</name>
    <name evidence="6" type="ORF">NCTC13038_00648</name>
</gene>
<dbReference type="SUPFAM" id="SSF51569">
    <property type="entry name" value="Aldolase"/>
    <property type="match status" value="1"/>
</dbReference>
<evidence type="ECO:0000313" key="6">
    <source>
        <dbReference type="EMBL" id="VFS65898.1"/>
    </source>
</evidence>